<dbReference type="SUPFAM" id="SSF54518">
    <property type="entry name" value="Tubby C-terminal domain-like"/>
    <property type="match status" value="1"/>
</dbReference>
<accession>A0A8H7Q3W6</accession>
<evidence type="ECO:0000313" key="5">
    <source>
        <dbReference type="Proteomes" id="UP000654370"/>
    </source>
</evidence>
<evidence type="ECO:0000256" key="1">
    <source>
        <dbReference type="ARBA" id="ARBA00007129"/>
    </source>
</evidence>
<sequence>MRQSTTAPPPRSWSHTEGYDREQRDFTTSNSQSSSNNLQNQNPANGPPLRRSASIGSNDDQDNAPVGAFDFCNQVRACCYCSISFGQLKLTAFVSFRPADINIRFTCRIQRHREGIDRLNPRYDLFLQNLATNEVQWLLTAVKKRQSQTSYYSIFGSVHDESLPADQQGRGNQVKLAKVRSNFLGTNFSIYSNGRNPSKSFSEYNENKLNADIREELGAVIYEPNILGFRGPRKMTVLLHTMSKTGERIKYRPTKESQSLLAQHKQRDAENILALHNKSPQWNEETQSFVLNFNGRVTQASVKNFQIVHDNDLDYIVMQFGKIDQDNFTMDFRYPLSPIQAFSIALSSFDAKLACE</sequence>
<dbReference type="EMBL" id="JAEPQZ010000002">
    <property type="protein sequence ID" value="KAG2185065.1"/>
    <property type="molecule type" value="Genomic_DNA"/>
</dbReference>
<dbReference type="PANTHER" id="PTHR16517">
    <property type="entry name" value="TUBBY-RELATED"/>
    <property type="match status" value="1"/>
</dbReference>
<dbReference type="Proteomes" id="UP000654370">
    <property type="component" value="Unassembled WGS sequence"/>
</dbReference>
<feature type="region of interest" description="Disordered" evidence="2">
    <location>
        <begin position="1"/>
        <end position="60"/>
    </location>
</feature>
<dbReference type="Gene3D" id="3.20.90.10">
    <property type="entry name" value="Tubby Protein, Chain A"/>
    <property type="match status" value="1"/>
</dbReference>
<reference evidence="4" key="1">
    <citation type="submission" date="2020-12" db="EMBL/GenBank/DDBJ databases">
        <title>Metabolic potential, ecology and presence of endohyphal bacteria is reflected in genomic diversity of Mucoromycotina.</title>
        <authorList>
            <person name="Muszewska A."/>
            <person name="Okrasinska A."/>
            <person name="Steczkiewicz K."/>
            <person name="Drgas O."/>
            <person name="Orlowska M."/>
            <person name="Perlinska-Lenart U."/>
            <person name="Aleksandrzak-Piekarczyk T."/>
            <person name="Szatraj K."/>
            <person name="Zielenkiewicz U."/>
            <person name="Pilsyk S."/>
            <person name="Malc E."/>
            <person name="Mieczkowski P."/>
            <person name="Kruszewska J.S."/>
            <person name="Biernat P."/>
            <person name="Pawlowska J."/>
        </authorList>
    </citation>
    <scope>NUCLEOTIDE SEQUENCE</scope>
    <source>
        <strain evidence="4">WA0000067209</strain>
    </source>
</reference>
<protein>
    <recommendedName>
        <fullName evidence="3">Tubby C-terminal domain-containing protein</fullName>
    </recommendedName>
</protein>
<organism evidence="4 5">
    <name type="scientific">Mortierella isabellina</name>
    <name type="common">Filamentous fungus</name>
    <name type="synonym">Umbelopsis isabellina</name>
    <dbReference type="NCBI Taxonomy" id="91625"/>
    <lineage>
        <taxon>Eukaryota</taxon>
        <taxon>Fungi</taxon>
        <taxon>Fungi incertae sedis</taxon>
        <taxon>Mucoromycota</taxon>
        <taxon>Mucoromycotina</taxon>
        <taxon>Umbelopsidomycetes</taxon>
        <taxon>Umbelopsidales</taxon>
        <taxon>Umbelopsidaceae</taxon>
        <taxon>Umbelopsis</taxon>
    </lineage>
</organism>
<feature type="compositionally biased region" description="Low complexity" evidence="2">
    <location>
        <begin position="29"/>
        <end position="42"/>
    </location>
</feature>
<dbReference type="InterPro" id="IPR000007">
    <property type="entry name" value="Tubby_C"/>
</dbReference>
<dbReference type="InterPro" id="IPR025659">
    <property type="entry name" value="Tubby-like_C"/>
</dbReference>
<dbReference type="Pfam" id="PF01167">
    <property type="entry name" value="Tub"/>
    <property type="match status" value="1"/>
</dbReference>
<evidence type="ECO:0000313" key="4">
    <source>
        <dbReference type="EMBL" id="KAG2185065.1"/>
    </source>
</evidence>
<dbReference type="PANTHER" id="PTHR16517:SF7">
    <property type="entry name" value="PROTEIN KING TUBBY"/>
    <property type="match status" value="1"/>
</dbReference>
<dbReference type="PRINTS" id="PR01573">
    <property type="entry name" value="SUPERTUBBY"/>
</dbReference>
<gene>
    <name evidence="4" type="ORF">INT43_000978</name>
</gene>
<comment type="caution">
    <text evidence="4">The sequence shown here is derived from an EMBL/GenBank/DDBJ whole genome shotgun (WGS) entry which is preliminary data.</text>
</comment>
<evidence type="ECO:0000259" key="3">
    <source>
        <dbReference type="Pfam" id="PF01167"/>
    </source>
</evidence>
<proteinExistence type="inferred from homology"/>
<dbReference type="AlphaFoldDB" id="A0A8H7Q3W6"/>
<keyword evidence="5" id="KW-1185">Reference proteome</keyword>
<evidence type="ECO:0000256" key="2">
    <source>
        <dbReference type="SAM" id="MobiDB-lite"/>
    </source>
</evidence>
<comment type="similarity">
    <text evidence="1">Belongs to the TUB family.</text>
</comment>
<dbReference type="OrthoDB" id="8775810at2759"/>
<name>A0A8H7Q3W6_MORIS</name>
<feature type="domain" description="Tubby C-terminal" evidence="3">
    <location>
        <begin position="98"/>
        <end position="350"/>
    </location>
</feature>